<dbReference type="SUPFAM" id="SSF48208">
    <property type="entry name" value="Six-hairpin glycosidases"/>
    <property type="match status" value="1"/>
</dbReference>
<feature type="domain" description="Glycosyl hydrolase family 95 N-terminal" evidence="1">
    <location>
        <begin position="5"/>
        <end position="251"/>
    </location>
</feature>
<gene>
    <name evidence="4" type="ORF">BGW36DRAFT_452589</name>
</gene>
<dbReference type="Pfam" id="PF22124">
    <property type="entry name" value="Glyco_hydro_95_cat"/>
    <property type="match status" value="1"/>
</dbReference>
<dbReference type="InterPro" id="IPR012341">
    <property type="entry name" value="6hp_glycosidase-like_sf"/>
</dbReference>
<organism evidence="4 5">
    <name type="scientific">Talaromyces proteolyticus</name>
    <dbReference type="NCBI Taxonomy" id="1131652"/>
    <lineage>
        <taxon>Eukaryota</taxon>
        <taxon>Fungi</taxon>
        <taxon>Dikarya</taxon>
        <taxon>Ascomycota</taxon>
        <taxon>Pezizomycotina</taxon>
        <taxon>Eurotiomycetes</taxon>
        <taxon>Eurotiomycetidae</taxon>
        <taxon>Eurotiales</taxon>
        <taxon>Trichocomaceae</taxon>
        <taxon>Talaromyces</taxon>
        <taxon>Talaromyces sect. Bacilispori</taxon>
    </lineage>
</organism>
<sequence length="780" mass="87694">MADRLWYNQPATKWQDGLPIGNGRIGAVVISNIATEVWSLNDITFWSGKFEATPEDEYGGGEALTRIREKYFANDFVGGRRLAEKYLQPKKRNFGTNLRVAEILLDFPKLQRAEADAAITTKRELNLDEATVSTECWINGYKYSREVFMSHAHQLLVARITTDAPEGFSSELSVKGVTESFRITNVSDGQLAFETRAVETIHSDGTCGVRGMGIIKVGVTSGMVHNGTDKLFIQGATEMVIRVAFNTDFREKGDGWKARAVKQLEETNNMTYSQLRASHISDYQLLYRRVQIDLGKNDRSTLSTDQRRHSLALGYDDPELFSLFFQYARYLTIAGTREDSPLPLHLQGLWNDGEANAMNWSCDYHLDINTQMNYFPTEIANLPELHVPLMHYCEYLAVSGRETAKQSYGAPGWVAHVFSNVWGFSDPGWETSWGLNVTGGLWIAAHMIEHYEYTTDREYLATKAYPVLKEAACFFLNYMTVDPRTGYLVTGPSVSPENSFYPFTERNEEHHLSLAPTIDIILVRELFQFCIRAVNELGNADLKFASELTEALEKLPPFKIGKQGQLQEWAEDYKEAQPDHRHLSHTMALCRSNQITLRHSPDLASATQVSIKNRRACNNLEDIEFTAVLLGLNYARLNDSSGAFDQLGHLIADLTFENLLTYSKPGIAGAEANIFVVDGNYGGAAVVAEMLLRSIFNGPKGVEIDLLPALPDQWPTGFVRGLRARGNIEVFLEWTDGKLITVELKTYSVGKATVYYQQEVKELDLIEDGFFKLNGSLELV</sequence>
<dbReference type="GO" id="GO:0005975">
    <property type="term" value="P:carbohydrate metabolic process"/>
    <property type="evidence" value="ECO:0007669"/>
    <property type="project" value="InterPro"/>
</dbReference>
<feature type="domain" description="Alpha fucosidase A-like C-terminal" evidence="2">
    <location>
        <begin position="703"/>
        <end position="761"/>
    </location>
</feature>
<dbReference type="InterPro" id="IPR016518">
    <property type="entry name" value="Alpha-L-fucosidase"/>
</dbReference>
<dbReference type="InterPro" id="IPR054363">
    <property type="entry name" value="GH95_cat"/>
</dbReference>
<evidence type="ECO:0000259" key="3">
    <source>
        <dbReference type="Pfam" id="PF22124"/>
    </source>
</evidence>
<dbReference type="InterPro" id="IPR049053">
    <property type="entry name" value="AFCA-like_C"/>
</dbReference>
<dbReference type="PANTHER" id="PTHR31084:SF0">
    <property type="entry name" value="ALPHA-L-FUCOSIDASE 2"/>
    <property type="match status" value="1"/>
</dbReference>
<dbReference type="Gene3D" id="1.50.10.10">
    <property type="match status" value="1"/>
</dbReference>
<comment type="caution">
    <text evidence="4">The sequence shown here is derived from an EMBL/GenBank/DDBJ whole genome shotgun (WGS) entry which is preliminary data.</text>
</comment>
<protein>
    <submittedName>
        <fullName evidence="4">Alpha-L-fucosidase 2</fullName>
    </submittedName>
</protein>
<dbReference type="EMBL" id="JAJTJA010000008">
    <property type="protein sequence ID" value="KAH8694856.1"/>
    <property type="molecule type" value="Genomic_DNA"/>
</dbReference>
<proteinExistence type="predicted"/>
<dbReference type="InterPro" id="IPR027414">
    <property type="entry name" value="GH95_N_dom"/>
</dbReference>
<dbReference type="Pfam" id="PF21307">
    <property type="entry name" value="Glyco_hydro_95_C"/>
    <property type="match status" value="1"/>
</dbReference>
<dbReference type="PANTHER" id="PTHR31084">
    <property type="entry name" value="ALPHA-L-FUCOSIDASE 2"/>
    <property type="match status" value="1"/>
</dbReference>
<dbReference type="RefSeq" id="XP_046069998.1">
    <property type="nucleotide sequence ID" value="XM_046221848.1"/>
</dbReference>
<evidence type="ECO:0000259" key="1">
    <source>
        <dbReference type="Pfam" id="PF14498"/>
    </source>
</evidence>
<dbReference type="Pfam" id="PF14498">
    <property type="entry name" value="Glyco_hyd_65N_2"/>
    <property type="match status" value="1"/>
</dbReference>
<dbReference type="PIRSF" id="PIRSF007663">
    <property type="entry name" value="UCP007663"/>
    <property type="match status" value="1"/>
</dbReference>
<evidence type="ECO:0000313" key="5">
    <source>
        <dbReference type="Proteomes" id="UP001201262"/>
    </source>
</evidence>
<evidence type="ECO:0000259" key="2">
    <source>
        <dbReference type="Pfam" id="PF21307"/>
    </source>
</evidence>
<evidence type="ECO:0000313" key="4">
    <source>
        <dbReference type="EMBL" id="KAH8694856.1"/>
    </source>
</evidence>
<name>A0AAD4PU96_9EURO</name>
<dbReference type="AlphaFoldDB" id="A0AAD4PU96"/>
<reference evidence="4" key="1">
    <citation type="submission" date="2021-12" db="EMBL/GenBank/DDBJ databases">
        <title>Convergent genome expansion in fungi linked to evolution of root-endophyte symbiosis.</title>
        <authorList>
            <consortium name="DOE Joint Genome Institute"/>
            <person name="Ke Y.-H."/>
            <person name="Bonito G."/>
            <person name="Liao H.-L."/>
            <person name="Looney B."/>
            <person name="Rojas-Flechas A."/>
            <person name="Nash J."/>
            <person name="Hameed K."/>
            <person name="Schadt C."/>
            <person name="Martin F."/>
            <person name="Crous P.W."/>
            <person name="Miettinen O."/>
            <person name="Magnuson J.K."/>
            <person name="Labbe J."/>
            <person name="Jacobson D."/>
            <person name="Doktycz M.J."/>
            <person name="Veneault-Fourrey C."/>
            <person name="Kuo A."/>
            <person name="Mondo S."/>
            <person name="Calhoun S."/>
            <person name="Riley R."/>
            <person name="Ohm R."/>
            <person name="LaButti K."/>
            <person name="Andreopoulos B."/>
            <person name="Pangilinan J."/>
            <person name="Nolan M."/>
            <person name="Tritt A."/>
            <person name="Clum A."/>
            <person name="Lipzen A."/>
            <person name="Daum C."/>
            <person name="Barry K."/>
            <person name="Grigoriev I.V."/>
            <person name="Vilgalys R."/>
        </authorList>
    </citation>
    <scope>NUCLEOTIDE SEQUENCE</scope>
    <source>
        <strain evidence="4">PMI_201</strain>
    </source>
</reference>
<feature type="domain" description="Glycosyl hydrolase family 95 catalytic" evidence="3">
    <location>
        <begin position="271"/>
        <end position="691"/>
    </location>
</feature>
<dbReference type="GO" id="GO:0004560">
    <property type="term" value="F:alpha-L-fucosidase activity"/>
    <property type="evidence" value="ECO:0007669"/>
    <property type="project" value="InterPro"/>
</dbReference>
<dbReference type="InterPro" id="IPR008928">
    <property type="entry name" value="6-hairpin_glycosidase_sf"/>
</dbReference>
<dbReference type="GeneID" id="70252135"/>
<keyword evidence="5" id="KW-1185">Reference proteome</keyword>
<dbReference type="Proteomes" id="UP001201262">
    <property type="component" value="Unassembled WGS sequence"/>
</dbReference>
<accession>A0AAD4PU96</accession>